<dbReference type="EMBL" id="AP021203">
    <property type="protein sequence ID" value="BBN69286.1"/>
    <property type="molecule type" value="Genomic_DNA"/>
</dbReference>
<accession>A0A5H2Y4Q8</accession>
<gene>
    <name evidence="1" type="ORF">Prudu_866S000300</name>
</gene>
<proteinExistence type="predicted"/>
<dbReference type="GO" id="GO:0016301">
    <property type="term" value="F:kinase activity"/>
    <property type="evidence" value="ECO:0007669"/>
    <property type="project" value="UniProtKB-KW"/>
</dbReference>
<dbReference type="AlphaFoldDB" id="A0A5H2Y4Q8"/>
<keyword evidence="1" id="KW-0418">Kinase</keyword>
<keyword evidence="1" id="KW-0808">Transferase</keyword>
<name>A0A5H2Y4Q8_PRUDU</name>
<protein>
    <submittedName>
        <fullName evidence="1">CDPK-related kinase 8</fullName>
    </submittedName>
</protein>
<feature type="non-terminal residue" evidence="1">
    <location>
        <position position="179"/>
    </location>
</feature>
<organism evidence="1">
    <name type="scientific">Prunus dulcis</name>
    <name type="common">Almond</name>
    <name type="synonym">Amygdalus dulcis</name>
    <dbReference type="NCBI Taxonomy" id="3755"/>
    <lineage>
        <taxon>Eukaryota</taxon>
        <taxon>Viridiplantae</taxon>
        <taxon>Streptophyta</taxon>
        <taxon>Embryophyta</taxon>
        <taxon>Tracheophyta</taxon>
        <taxon>Spermatophyta</taxon>
        <taxon>Magnoliopsida</taxon>
        <taxon>eudicotyledons</taxon>
        <taxon>Gunneridae</taxon>
        <taxon>Pentapetalae</taxon>
        <taxon>rosids</taxon>
        <taxon>fabids</taxon>
        <taxon>Rosales</taxon>
        <taxon>Rosaceae</taxon>
        <taxon>Amygdaloideae</taxon>
        <taxon>Amygdaleae</taxon>
        <taxon>Prunus</taxon>
    </lineage>
</organism>
<sequence length="179" mass="20584">MHILSAKMNFLFSSKDEDSQLKAIDFGLSDFVKLGWSSKMEVEETTKMSLMTKGYFHNLLDMLLDTTHMCHFNCVYELPHQFEEYRLPRLGIGWARGVELPKSKRTQNGLLETALQATELVSRGESRRWWPMVLAGGRWLKSDGGGRWWCWQVDGGESWGGRRRDSVVVAGGWLDMDMC</sequence>
<reference evidence="1" key="1">
    <citation type="journal article" date="2019" name="Science">
        <title>Mutation of a bHLH transcription factor allowed almond domestication.</title>
        <authorList>
            <person name="Sanchez-Perez R."/>
            <person name="Pavan S."/>
            <person name="Mazzeo R."/>
            <person name="Moldovan C."/>
            <person name="Aiese Cigliano R."/>
            <person name="Del Cueto J."/>
            <person name="Ricciardi F."/>
            <person name="Lotti C."/>
            <person name="Ricciardi L."/>
            <person name="Dicenta F."/>
            <person name="Lopez-Marques R.L."/>
            <person name="Lindberg Moller B."/>
        </authorList>
    </citation>
    <scope>NUCLEOTIDE SEQUENCE</scope>
</reference>
<evidence type="ECO:0000313" key="1">
    <source>
        <dbReference type="EMBL" id="BBN69286.1"/>
    </source>
</evidence>